<evidence type="ECO:0000313" key="3">
    <source>
        <dbReference type="Proteomes" id="UP001152747"/>
    </source>
</evidence>
<dbReference type="OrthoDB" id="2101615at2759"/>
<evidence type="ECO:0008006" key="4">
    <source>
        <dbReference type="Google" id="ProtNLM"/>
    </source>
</evidence>
<feature type="transmembrane region" description="Helical" evidence="1">
    <location>
        <begin position="134"/>
        <end position="155"/>
    </location>
</feature>
<dbReference type="PANTHER" id="PTHR22943">
    <property type="entry name" value="7-TRANSMEMBRANE DOMAIN RECEPTOR C.ELEGANS"/>
    <property type="match status" value="1"/>
</dbReference>
<keyword evidence="1" id="KW-0472">Membrane</keyword>
<sequence>MKSKRYVNDLHLFSTGISIFLNSLLIILILTKSSKHLGRYKYLMIYISIIELFYAILDCLLSPFIYAYNSIFLVIVQTTNNPLIKNKQVLLYLDSILCGFFGCFMGAFALQFIYRYYVVSGSIKIKSFNDYRMCFWMCIPILTGVIWGTVVHVLLPPTANIDNAIKSILLSDFDTFLENVTYVGLYLYQKQPDNSVQVDLQSMIGLGVMLTIIISSMSFIVICSIKCFLQLNIYLQINKSISKTYNNLQVQLMNALIVQTLIPLFFLHLPCLTIYILTLFNISLGRFSVILVITTTVFPALDPLPVMLIIKDYRCAITSIVTTRVVSVKNKSENQRRRHQVKI</sequence>
<evidence type="ECO:0000313" key="2">
    <source>
        <dbReference type="EMBL" id="CAI5453666.1"/>
    </source>
</evidence>
<dbReference type="InterPro" id="IPR019428">
    <property type="entry name" value="7TM_GPCR_serpentine_rcpt_Str"/>
</dbReference>
<feature type="transmembrane region" description="Helical" evidence="1">
    <location>
        <begin position="250"/>
        <end position="268"/>
    </location>
</feature>
<evidence type="ECO:0000256" key="1">
    <source>
        <dbReference type="SAM" id="Phobius"/>
    </source>
</evidence>
<dbReference type="GO" id="GO:0042048">
    <property type="term" value="P:olfactory behavior"/>
    <property type="evidence" value="ECO:0007669"/>
    <property type="project" value="TreeGrafter"/>
</dbReference>
<dbReference type="EMBL" id="CANHGI010000005">
    <property type="protein sequence ID" value="CAI5453666.1"/>
    <property type="molecule type" value="Genomic_DNA"/>
</dbReference>
<proteinExistence type="predicted"/>
<name>A0A9P1IZ03_9PELO</name>
<protein>
    <recommendedName>
        <fullName evidence="4">Seven TM Receptor</fullName>
    </recommendedName>
</protein>
<feature type="transmembrane region" description="Helical" evidence="1">
    <location>
        <begin position="203"/>
        <end position="229"/>
    </location>
</feature>
<feature type="transmembrane region" description="Helical" evidence="1">
    <location>
        <begin position="43"/>
        <end position="69"/>
    </location>
</feature>
<feature type="transmembrane region" description="Helical" evidence="1">
    <location>
        <begin position="12"/>
        <end position="31"/>
    </location>
</feature>
<feature type="transmembrane region" description="Helical" evidence="1">
    <location>
        <begin position="274"/>
        <end position="301"/>
    </location>
</feature>
<organism evidence="2 3">
    <name type="scientific">Caenorhabditis angaria</name>
    <dbReference type="NCBI Taxonomy" id="860376"/>
    <lineage>
        <taxon>Eukaryota</taxon>
        <taxon>Metazoa</taxon>
        <taxon>Ecdysozoa</taxon>
        <taxon>Nematoda</taxon>
        <taxon>Chromadorea</taxon>
        <taxon>Rhabditida</taxon>
        <taxon>Rhabditina</taxon>
        <taxon>Rhabditomorpha</taxon>
        <taxon>Rhabditoidea</taxon>
        <taxon>Rhabditidae</taxon>
        <taxon>Peloderinae</taxon>
        <taxon>Caenorhabditis</taxon>
    </lineage>
</organism>
<gene>
    <name evidence="2" type="ORF">CAMP_LOCUS16303</name>
</gene>
<dbReference type="PANTHER" id="PTHR22943:SF248">
    <property type="entry name" value="SEVEN TM RECEPTOR"/>
    <property type="match status" value="1"/>
</dbReference>
<keyword evidence="1" id="KW-1133">Transmembrane helix</keyword>
<keyword evidence="1" id="KW-0812">Transmembrane</keyword>
<dbReference type="AlphaFoldDB" id="A0A9P1IZ03"/>
<dbReference type="GO" id="GO:0038022">
    <property type="term" value="F:G protein-coupled olfactory receptor activity"/>
    <property type="evidence" value="ECO:0007669"/>
    <property type="project" value="TreeGrafter"/>
</dbReference>
<feature type="transmembrane region" description="Helical" evidence="1">
    <location>
        <begin position="89"/>
        <end position="113"/>
    </location>
</feature>
<dbReference type="Pfam" id="PF10326">
    <property type="entry name" value="7TM_GPCR_Str"/>
    <property type="match status" value="1"/>
</dbReference>
<reference evidence="2" key="1">
    <citation type="submission" date="2022-11" db="EMBL/GenBank/DDBJ databases">
        <authorList>
            <person name="Kikuchi T."/>
        </authorList>
    </citation>
    <scope>NUCLEOTIDE SEQUENCE</scope>
    <source>
        <strain evidence="2">PS1010</strain>
    </source>
</reference>
<dbReference type="SUPFAM" id="SSF81321">
    <property type="entry name" value="Family A G protein-coupled receptor-like"/>
    <property type="match status" value="1"/>
</dbReference>
<keyword evidence="3" id="KW-1185">Reference proteome</keyword>
<comment type="caution">
    <text evidence="2">The sequence shown here is derived from an EMBL/GenBank/DDBJ whole genome shotgun (WGS) entry which is preliminary data.</text>
</comment>
<dbReference type="Proteomes" id="UP001152747">
    <property type="component" value="Unassembled WGS sequence"/>
</dbReference>
<dbReference type="GO" id="GO:0005886">
    <property type="term" value="C:plasma membrane"/>
    <property type="evidence" value="ECO:0007669"/>
    <property type="project" value="TreeGrafter"/>
</dbReference>
<accession>A0A9P1IZ03</accession>